<comment type="caution">
    <text evidence="2">The sequence shown here is derived from an EMBL/GenBank/DDBJ whole genome shotgun (WGS) entry which is preliminary data.</text>
</comment>
<dbReference type="PATRIC" id="fig|1120928.5.peg.420"/>
<proteinExistence type="predicted"/>
<protein>
    <recommendedName>
        <fullName evidence="1">DUF4325 domain-containing protein</fullName>
    </recommendedName>
</protein>
<accession>V2V8K2</accession>
<gene>
    <name evidence="2" type="ORF">F990_00408</name>
</gene>
<keyword evidence="3" id="KW-1185">Reference proteome</keyword>
<dbReference type="Proteomes" id="UP000017404">
    <property type="component" value="Unassembled WGS sequence"/>
</dbReference>
<dbReference type="AlphaFoldDB" id="V2V8K2"/>
<evidence type="ECO:0000259" key="1">
    <source>
        <dbReference type="Pfam" id="PF14213"/>
    </source>
</evidence>
<dbReference type="OrthoDB" id="7032971at2"/>
<feature type="domain" description="DUF4325" evidence="1">
    <location>
        <begin position="20"/>
        <end position="81"/>
    </location>
</feature>
<evidence type="ECO:0000313" key="3">
    <source>
        <dbReference type="Proteomes" id="UP000017404"/>
    </source>
</evidence>
<dbReference type="Pfam" id="PF14213">
    <property type="entry name" value="DUF4325"/>
    <property type="match status" value="1"/>
</dbReference>
<evidence type="ECO:0000313" key="2">
    <source>
        <dbReference type="EMBL" id="ESK57211.1"/>
    </source>
</evidence>
<sequence>MNTIKVYDLTGRNAISMQKGDKIYQILIENIMEKQKTILDFKDVSLFASPFFNAAIGHLLKDITIDELLIYMEPTNLNDTGKELLNLVISNALSFYSEKENKSE</sequence>
<organism evidence="2 3">
    <name type="scientific">Acinetobacter tjernbergiae DSM 14971 = CIP 107465</name>
    <dbReference type="NCBI Taxonomy" id="1120928"/>
    <lineage>
        <taxon>Bacteria</taxon>
        <taxon>Pseudomonadati</taxon>
        <taxon>Pseudomonadota</taxon>
        <taxon>Gammaproteobacteria</taxon>
        <taxon>Moraxellales</taxon>
        <taxon>Moraxellaceae</taxon>
        <taxon>Acinetobacter</taxon>
    </lineage>
</organism>
<reference evidence="2 3" key="1">
    <citation type="submission" date="2013-10" db="EMBL/GenBank/DDBJ databases">
        <title>The Genome Sequence of Acinetobacter tjernbergiae CIP107465.</title>
        <authorList>
            <consortium name="The Broad Institute Genomics Platform"/>
            <consortium name="The Broad Institute Genome Sequencing Center for Infectious Disease"/>
            <person name="Cerqueira G."/>
            <person name="Feldgarden M."/>
            <person name="Courvalin P."/>
            <person name="Grillot-Courvalin C."/>
            <person name="Clermont D."/>
            <person name="Rocha E."/>
            <person name="Yoon E.-J."/>
            <person name="Nemec A."/>
            <person name="Young S.K."/>
            <person name="Zeng Q."/>
            <person name="Gargeya S."/>
            <person name="Fitzgerald M."/>
            <person name="Abouelleil A."/>
            <person name="Alvarado L."/>
            <person name="Berlin A.M."/>
            <person name="Chapman S.B."/>
            <person name="Gainer-Dewar J."/>
            <person name="Goldberg J."/>
            <person name="Gnerre S."/>
            <person name="Griggs A."/>
            <person name="Gujja S."/>
            <person name="Hansen M."/>
            <person name="Howarth C."/>
            <person name="Imamovic A."/>
            <person name="Ireland A."/>
            <person name="Larimer J."/>
            <person name="McCowan C."/>
            <person name="Murphy C."/>
            <person name="Pearson M."/>
            <person name="Poon T.W."/>
            <person name="Priest M."/>
            <person name="Roberts A."/>
            <person name="Saif S."/>
            <person name="Shea T."/>
            <person name="Sykes S."/>
            <person name="Wortman J."/>
            <person name="Nusbaum C."/>
            <person name="Birren B."/>
        </authorList>
    </citation>
    <scope>NUCLEOTIDE SEQUENCE [LARGE SCALE GENOMIC DNA]</scope>
    <source>
        <strain evidence="2 3">CIP 107465</strain>
    </source>
</reference>
<dbReference type="RefSeq" id="WP_018678380.1">
    <property type="nucleotide sequence ID" value="NZ_AYEV01000003.1"/>
</dbReference>
<dbReference type="STRING" id="202955.GCA_000759995_01852"/>
<dbReference type="InterPro" id="IPR025474">
    <property type="entry name" value="DUF4325"/>
</dbReference>
<dbReference type="EMBL" id="AYEV01000003">
    <property type="protein sequence ID" value="ESK57211.1"/>
    <property type="molecule type" value="Genomic_DNA"/>
</dbReference>
<name>V2V8K2_9GAMM</name>